<reference evidence="10" key="1">
    <citation type="journal article" date="2021" name="Front. Plant Sci.">
        <title>Chromosome-Scale Genome Assembly for Chinese Sour Jujube and Insights Into Its Genome Evolution and Domestication Signature.</title>
        <authorList>
            <person name="Shen L.-Y."/>
            <person name="Luo H."/>
            <person name="Wang X.-L."/>
            <person name="Wang X.-M."/>
            <person name="Qiu X.-J."/>
            <person name="Liu H."/>
            <person name="Zhou S.-S."/>
            <person name="Jia K.-H."/>
            <person name="Nie S."/>
            <person name="Bao Y.-T."/>
            <person name="Zhang R.-G."/>
            <person name="Yun Q.-Z."/>
            <person name="Chai Y.-H."/>
            <person name="Lu J.-Y."/>
            <person name="Li Y."/>
            <person name="Zhao S.-W."/>
            <person name="Mao J.-F."/>
            <person name="Jia S.-G."/>
            <person name="Mao Y.-M."/>
        </authorList>
    </citation>
    <scope>NUCLEOTIDE SEQUENCE</scope>
    <source>
        <strain evidence="10">AT0</strain>
        <tissue evidence="10">Leaf</tissue>
    </source>
</reference>
<organism evidence="10 11">
    <name type="scientific">Ziziphus jujuba var. spinosa</name>
    <dbReference type="NCBI Taxonomy" id="714518"/>
    <lineage>
        <taxon>Eukaryota</taxon>
        <taxon>Viridiplantae</taxon>
        <taxon>Streptophyta</taxon>
        <taxon>Embryophyta</taxon>
        <taxon>Tracheophyta</taxon>
        <taxon>Spermatophyta</taxon>
        <taxon>Magnoliopsida</taxon>
        <taxon>eudicotyledons</taxon>
        <taxon>Gunneridae</taxon>
        <taxon>Pentapetalae</taxon>
        <taxon>rosids</taxon>
        <taxon>fabids</taxon>
        <taxon>Rosales</taxon>
        <taxon>Rhamnaceae</taxon>
        <taxon>Paliureae</taxon>
        <taxon>Ziziphus</taxon>
    </lineage>
</organism>
<dbReference type="InterPro" id="IPR009057">
    <property type="entry name" value="Homeodomain-like_sf"/>
</dbReference>
<gene>
    <name evidence="10" type="ORF">FEM48_Zijuj11G0053700</name>
</gene>
<feature type="compositionally biased region" description="Basic and acidic residues" evidence="7">
    <location>
        <begin position="127"/>
        <end position="140"/>
    </location>
</feature>
<evidence type="ECO:0000256" key="7">
    <source>
        <dbReference type="SAM" id="MobiDB-lite"/>
    </source>
</evidence>
<dbReference type="AlphaFoldDB" id="A0A978UH27"/>
<dbReference type="GO" id="GO:0006355">
    <property type="term" value="P:regulation of DNA-templated transcription"/>
    <property type="evidence" value="ECO:0007669"/>
    <property type="project" value="UniProtKB-ARBA"/>
</dbReference>
<keyword evidence="6" id="KW-0539">Nucleus</keyword>
<feature type="compositionally biased region" description="Low complexity" evidence="7">
    <location>
        <begin position="169"/>
        <end position="185"/>
    </location>
</feature>
<dbReference type="GO" id="GO:0005634">
    <property type="term" value="C:nucleus"/>
    <property type="evidence" value="ECO:0007669"/>
    <property type="project" value="UniProtKB-SubCell"/>
</dbReference>
<keyword evidence="3" id="KW-0805">Transcription regulation</keyword>
<accession>A0A978UH27</accession>
<keyword evidence="4" id="KW-0238">DNA-binding</keyword>
<dbReference type="FunFam" id="1.10.10.60:FF:000303">
    <property type="entry name" value="MYB transcription factor"/>
    <property type="match status" value="1"/>
</dbReference>
<dbReference type="InterPro" id="IPR001005">
    <property type="entry name" value="SANT/Myb"/>
</dbReference>
<dbReference type="SMART" id="SM00717">
    <property type="entry name" value="SANT"/>
    <property type="match status" value="2"/>
</dbReference>
<feature type="domain" description="HTH myb-type" evidence="9">
    <location>
        <begin position="62"/>
        <end position="116"/>
    </location>
</feature>
<dbReference type="FunFam" id="1.10.10.60:FF:000069">
    <property type="entry name" value="MYB transcription factor"/>
    <property type="match status" value="1"/>
</dbReference>
<evidence type="ECO:0000256" key="1">
    <source>
        <dbReference type="ARBA" id="ARBA00004123"/>
    </source>
</evidence>
<evidence type="ECO:0000256" key="6">
    <source>
        <dbReference type="ARBA" id="ARBA00023242"/>
    </source>
</evidence>
<dbReference type="InterPro" id="IPR015495">
    <property type="entry name" value="Myb_TF_plants"/>
</dbReference>
<evidence type="ECO:0008006" key="12">
    <source>
        <dbReference type="Google" id="ProtNLM"/>
    </source>
</evidence>
<dbReference type="InterPro" id="IPR017930">
    <property type="entry name" value="Myb_dom"/>
</dbReference>
<dbReference type="PROSITE" id="PS50090">
    <property type="entry name" value="MYB_LIKE"/>
    <property type="match status" value="2"/>
</dbReference>
<dbReference type="PANTHER" id="PTHR47994">
    <property type="entry name" value="F14D16.11-RELATED"/>
    <property type="match status" value="1"/>
</dbReference>
<evidence type="ECO:0000313" key="11">
    <source>
        <dbReference type="Proteomes" id="UP000813462"/>
    </source>
</evidence>
<dbReference type="GO" id="GO:0000976">
    <property type="term" value="F:transcription cis-regulatory region binding"/>
    <property type="evidence" value="ECO:0007669"/>
    <property type="project" value="UniProtKB-ARBA"/>
</dbReference>
<feature type="domain" description="HTH myb-type" evidence="9">
    <location>
        <begin position="9"/>
        <end position="61"/>
    </location>
</feature>
<dbReference type="Proteomes" id="UP000813462">
    <property type="component" value="Unassembled WGS sequence"/>
</dbReference>
<sequence>MGRQPCCDKLGVKKGPWTAEEDKKLINFILTNGQCCWRAVPKLAGLRRCGKSCRLRWTNYLRPDLKRGLLTEAEEQLVIDLHSRLGNRWSKIAARLPGRTDNEIKNHWNTHIKKKLLKMGIDPVTHEPLHKESMDNKETSTENTNNNLPAQSGNNQSQETDSVVTSEDNNSSLSQTENSSSGDDSLLLESICNDESLMNSLWVEEESNPLVLDSLWNCPDVVPNGDKLNDMGILPSLEDSCAWLLDCQDFGIHDFGLDCFNDIELNALNNLEMEEKQ</sequence>
<evidence type="ECO:0000259" key="8">
    <source>
        <dbReference type="PROSITE" id="PS50090"/>
    </source>
</evidence>
<dbReference type="Gene3D" id="1.10.10.60">
    <property type="entry name" value="Homeodomain-like"/>
    <property type="match status" value="2"/>
</dbReference>
<evidence type="ECO:0000256" key="2">
    <source>
        <dbReference type="ARBA" id="ARBA00022737"/>
    </source>
</evidence>
<name>A0A978UH27_ZIZJJ</name>
<evidence type="ECO:0000256" key="3">
    <source>
        <dbReference type="ARBA" id="ARBA00023015"/>
    </source>
</evidence>
<comment type="caution">
    <text evidence="10">The sequence shown here is derived from an EMBL/GenBank/DDBJ whole genome shotgun (WGS) entry which is preliminary data.</text>
</comment>
<dbReference type="GO" id="GO:0046394">
    <property type="term" value="P:carboxylic acid biosynthetic process"/>
    <property type="evidence" value="ECO:0007669"/>
    <property type="project" value="UniProtKB-ARBA"/>
</dbReference>
<keyword evidence="2" id="KW-0677">Repeat</keyword>
<dbReference type="PROSITE" id="PS51294">
    <property type="entry name" value="HTH_MYB"/>
    <property type="match status" value="2"/>
</dbReference>
<dbReference type="Pfam" id="PF00249">
    <property type="entry name" value="Myb_DNA-binding"/>
    <property type="match status" value="2"/>
</dbReference>
<evidence type="ECO:0000313" key="10">
    <source>
        <dbReference type="EMBL" id="KAH7514108.1"/>
    </source>
</evidence>
<feature type="domain" description="Myb-like" evidence="8">
    <location>
        <begin position="9"/>
        <end position="61"/>
    </location>
</feature>
<dbReference type="PANTHER" id="PTHR47994:SF5">
    <property type="entry name" value="F14D16.11-RELATED"/>
    <property type="match status" value="1"/>
</dbReference>
<protein>
    <recommendedName>
        <fullName evidence="12">Protein ODORANT1-like</fullName>
    </recommendedName>
</protein>
<dbReference type="CDD" id="cd00167">
    <property type="entry name" value="SANT"/>
    <property type="match status" value="2"/>
</dbReference>
<feature type="compositionally biased region" description="Polar residues" evidence="7">
    <location>
        <begin position="148"/>
        <end position="168"/>
    </location>
</feature>
<proteinExistence type="predicted"/>
<keyword evidence="5" id="KW-0804">Transcription</keyword>
<dbReference type="EMBL" id="JAEACU010000011">
    <property type="protein sequence ID" value="KAH7514108.1"/>
    <property type="molecule type" value="Genomic_DNA"/>
</dbReference>
<feature type="region of interest" description="Disordered" evidence="7">
    <location>
        <begin position="127"/>
        <end position="185"/>
    </location>
</feature>
<evidence type="ECO:0000256" key="5">
    <source>
        <dbReference type="ARBA" id="ARBA00023163"/>
    </source>
</evidence>
<comment type="subcellular location">
    <subcellularLocation>
        <location evidence="1">Nucleus</location>
    </subcellularLocation>
</comment>
<dbReference type="SUPFAM" id="SSF46689">
    <property type="entry name" value="Homeodomain-like"/>
    <property type="match status" value="1"/>
</dbReference>
<evidence type="ECO:0000256" key="4">
    <source>
        <dbReference type="ARBA" id="ARBA00023125"/>
    </source>
</evidence>
<evidence type="ECO:0000259" key="9">
    <source>
        <dbReference type="PROSITE" id="PS51294"/>
    </source>
</evidence>
<feature type="domain" description="Myb-like" evidence="8">
    <location>
        <begin position="62"/>
        <end position="112"/>
    </location>
</feature>
<dbReference type="OrthoDB" id="2143914at2759"/>